<dbReference type="GO" id="GO:0046982">
    <property type="term" value="F:protein heterodimerization activity"/>
    <property type="evidence" value="ECO:0007669"/>
    <property type="project" value="InterPro"/>
</dbReference>
<evidence type="ECO:0000256" key="1">
    <source>
        <dbReference type="ARBA" id="ARBA00004123"/>
    </source>
</evidence>
<evidence type="ECO:0000313" key="6">
    <source>
        <dbReference type="Proteomes" id="UP000059188"/>
    </source>
</evidence>
<dbReference type="PANTHER" id="PTHR10252">
    <property type="entry name" value="HISTONE-LIKE TRANSCRIPTION FACTOR CCAAT-RELATED"/>
    <property type="match status" value="1"/>
</dbReference>
<dbReference type="Gene3D" id="1.10.20.10">
    <property type="entry name" value="Histone, subunit A"/>
    <property type="match status" value="1"/>
</dbReference>
<evidence type="ECO:0000313" key="5">
    <source>
        <dbReference type="EMBL" id="CEL62522.1"/>
    </source>
</evidence>
<dbReference type="SUPFAM" id="SSF47113">
    <property type="entry name" value="Histone-fold"/>
    <property type="match status" value="1"/>
</dbReference>
<reference evidence="5 6" key="1">
    <citation type="submission" date="2014-11" db="EMBL/GenBank/DDBJ databases">
        <authorList>
            <person name="Wibberg Daniel"/>
        </authorList>
    </citation>
    <scope>NUCLEOTIDE SEQUENCE [LARGE SCALE GENOMIC DNA]</scope>
    <source>
        <strain evidence="5">Rhizoctonia solani AG1-IB 7/3/14</strain>
    </source>
</reference>
<dbReference type="InterPro" id="IPR003958">
    <property type="entry name" value="CBFA_NFYB_domain"/>
</dbReference>
<accession>A0A0B7G237</accession>
<dbReference type="Proteomes" id="UP000059188">
    <property type="component" value="Unassembled WGS sequence"/>
</dbReference>
<dbReference type="GO" id="GO:0006261">
    <property type="term" value="P:DNA-templated DNA replication"/>
    <property type="evidence" value="ECO:0007669"/>
    <property type="project" value="TreeGrafter"/>
</dbReference>
<evidence type="ECO:0000256" key="2">
    <source>
        <dbReference type="ARBA" id="ARBA00023242"/>
    </source>
</evidence>
<dbReference type="CDD" id="cd23645">
    <property type="entry name" value="HFD_Dpb3-like"/>
    <property type="match status" value="1"/>
</dbReference>
<dbReference type="InterPro" id="IPR050568">
    <property type="entry name" value="Transcr_DNA_Rep_Reg"/>
</dbReference>
<dbReference type="OrthoDB" id="636685at2759"/>
<proteinExistence type="predicted"/>
<protein>
    <recommendedName>
        <fullName evidence="4">Transcription factor CBF/NF-Y/archaeal histone domain-containing protein</fullName>
    </recommendedName>
</protein>
<organism evidence="5 6">
    <name type="scientific">Thanatephorus cucumeris (strain AG1-IB / isolate 7/3/14)</name>
    <name type="common">Lettuce bottom rot fungus</name>
    <name type="synonym">Rhizoctonia solani</name>
    <dbReference type="NCBI Taxonomy" id="1108050"/>
    <lineage>
        <taxon>Eukaryota</taxon>
        <taxon>Fungi</taxon>
        <taxon>Dikarya</taxon>
        <taxon>Basidiomycota</taxon>
        <taxon>Agaricomycotina</taxon>
        <taxon>Agaricomycetes</taxon>
        <taxon>Cantharellales</taxon>
        <taxon>Ceratobasidiaceae</taxon>
        <taxon>Rhizoctonia</taxon>
        <taxon>Rhizoctonia solani AG-1</taxon>
    </lineage>
</organism>
<feature type="region of interest" description="Disordered" evidence="3">
    <location>
        <begin position="147"/>
        <end position="201"/>
    </location>
</feature>
<feature type="region of interest" description="Disordered" evidence="3">
    <location>
        <begin position="1"/>
        <end position="49"/>
    </location>
</feature>
<dbReference type="Pfam" id="PF00808">
    <property type="entry name" value="CBFD_NFYB_HMF"/>
    <property type="match status" value="1"/>
</dbReference>
<evidence type="ECO:0000259" key="4">
    <source>
        <dbReference type="Pfam" id="PF00808"/>
    </source>
</evidence>
<gene>
    <name evidence="5" type="ORF">RSOLAG1IB_04878</name>
</gene>
<keyword evidence="2" id="KW-0539">Nucleus</keyword>
<dbReference type="InterPro" id="IPR009072">
    <property type="entry name" value="Histone-fold"/>
</dbReference>
<evidence type="ECO:0000256" key="3">
    <source>
        <dbReference type="SAM" id="MobiDB-lite"/>
    </source>
</evidence>
<dbReference type="GO" id="GO:0008623">
    <property type="term" value="C:CHRAC"/>
    <property type="evidence" value="ECO:0007669"/>
    <property type="project" value="TreeGrafter"/>
</dbReference>
<keyword evidence="6" id="KW-1185">Reference proteome</keyword>
<dbReference type="STRING" id="1108050.A0A0B7G237"/>
<feature type="compositionally biased region" description="Low complexity" evidence="3">
    <location>
        <begin position="148"/>
        <end position="165"/>
    </location>
</feature>
<name>A0A0B7G237_THACB</name>
<sequence length="201" mass="21748">MEVEPIESAPPVVASYPQEPAQSQPQKEAVPNEKEKQPKPKPAAPELGESILPMARVQKIMKADKELPNVTKEAVHTISVATEEFIRRLSSAAYQQAGRDKRSMIQYKDVALAVKRNPELHFLEEMIPTAIPAPQALAQHKLKLAERNSAPATSSTPTNGSGNTARKPKATNGKPKPSTGPSTEGTATPDVVEDQNEMDLS</sequence>
<dbReference type="AlphaFoldDB" id="A0A0B7G237"/>
<dbReference type="PANTHER" id="PTHR10252:SF54">
    <property type="entry name" value="CHROMATIN ACCESSIBILITY COMPLEX PROTEIN 1"/>
    <property type="match status" value="1"/>
</dbReference>
<feature type="compositionally biased region" description="Acidic residues" evidence="3">
    <location>
        <begin position="191"/>
        <end position="201"/>
    </location>
</feature>
<dbReference type="EMBL" id="LN679106">
    <property type="protein sequence ID" value="CEL62522.1"/>
    <property type="molecule type" value="Genomic_DNA"/>
</dbReference>
<comment type="subcellular location">
    <subcellularLocation>
        <location evidence="1">Nucleus</location>
    </subcellularLocation>
</comment>
<feature type="domain" description="Transcription factor CBF/NF-Y/archaeal histone" evidence="4">
    <location>
        <begin position="52"/>
        <end position="114"/>
    </location>
</feature>